<dbReference type="Proteomes" id="UP000051568">
    <property type="component" value="Unassembled WGS sequence"/>
</dbReference>
<feature type="domain" description="MBG" evidence="4">
    <location>
        <begin position="2518"/>
        <end position="2584"/>
    </location>
</feature>
<feature type="domain" description="MBG" evidence="3">
    <location>
        <begin position="1884"/>
        <end position="1970"/>
    </location>
</feature>
<name>A0A0R2IP35_9LACO</name>
<comment type="caution">
    <text evidence="5">The sequence shown here is derived from an EMBL/GenBank/DDBJ whole genome shotgun (WGS) entry which is preliminary data.</text>
</comment>
<feature type="region of interest" description="Disordered" evidence="1">
    <location>
        <begin position="3411"/>
        <end position="3474"/>
    </location>
</feature>
<dbReference type="Gene3D" id="3.10.20.320">
    <property type="entry name" value="Putative peptidoglycan bound protein (lpxtg motif)"/>
    <property type="match status" value="1"/>
</dbReference>
<dbReference type="InterPro" id="IPR041286">
    <property type="entry name" value="MBG_2"/>
</dbReference>
<feature type="domain" description="MBG" evidence="3">
    <location>
        <begin position="962"/>
        <end position="1058"/>
    </location>
</feature>
<feature type="transmembrane region" description="Helical" evidence="2">
    <location>
        <begin position="3508"/>
        <end position="3526"/>
    </location>
</feature>
<feature type="domain" description="MBG" evidence="3">
    <location>
        <begin position="1061"/>
        <end position="1151"/>
    </location>
</feature>
<dbReference type="Gene3D" id="2.60.120.200">
    <property type="match status" value="1"/>
</dbReference>
<feature type="domain" description="MBG" evidence="3">
    <location>
        <begin position="1705"/>
        <end position="1791"/>
    </location>
</feature>
<dbReference type="Pfam" id="PF17883">
    <property type="entry name" value="MBG"/>
    <property type="match status" value="17"/>
</dbReference>
<feature type="domain" description="MBG" evidence="4">
    <location>
        <begin position="2872"/>
        <end position="2942"/>
    </location>
</feature>
<feature type="domain" description="MBG" evidence="3">
    <location>
        <begin position="860"/>
        <end position="960"/>
    </location>
</feature>
<evidence type="ECO:0000256" key="1">
    <source>
        <dbReference type="SAM" id="MobiDB-lite"/>
    </source>
</evidence>
<dbReference type="Pfam" id="PF18676">
    <property type="entry name" value="MBG_2"/>
    <property type="match status" value="5"/>
</dbReference>
<feature type="domain" description="MBG" evidence="3">
    <location>
        <begin position="672"/>
        <end position="759"/>
    </location>
</feature>
<sequence>MIQSSSSAASASTAVSETSSTANASETSSSTIVASSAEASSASASETSADVSQATSAESSTTTSAPKSAASSSSSAAVSAVTSQTSSSQTSSVATSSVSSVASSESTGTSALGTKATKNSTVSSSAVSTRAAVANSSAASTSTVEKVTTLNSDALTNLQNELPTGSVVTTQADGTVVIALAVGADEKAVKALVANSDLNSAVVITAKDANVVVPNLNSTTSINKAGEVYTGSSSTVAGDFTAAGTATVPNSSGSSSLTTATNNQSGYLVLNNQLNFSSSFTMSGTVVLGNSSDGADGLTFVFSPSNPSQLTTSGTGGNLGLGGLPNSFGLAIDEYYNTAFGDFDNANALPWQIMKPAAGTISWRTTDSSGKLNTNTRVGDGGIFSNVGNVSAQDTTSQVVSINRGIMDGRAHAFTISYNAATSVLTITLPDNNSGSNQVYGRTGATSASTWTRTLTAAQKIGMSLSIAASTGDKVNAFGVTILNYSYTKATAPVTYQETDTSGKVITGTTSHTITANVGDVIQVFADQASANAAIAAGTASANLTMVAPSIPGYVLRNSVTTTVLVGSTSVNLVYNRQTAAITVHYQDYSGNTISKDAVLTGSYGDANVNGTTITNPAVPTIAGYTFSATDAKNVPATAINFTAVDANGNVYVTDASGKAITAITLYYKTNATVTLSGTETEGYTGNQQAPKAGNYKITLPTGVTYALKDSDIQLVSGGINAGTYAVKLSTTGINNITAAIGNNYAIDFGTATGSFIIKAADTTVTLSGSETEQYTGAQQAPKAGNYKITLPTGVTYVLKDSDIQLVSGGTNAGTYNVVLSTTGKTAVQAAITAATGTNYNAATFDSAAGTTFVITKAPLTATISSTTKVYDGATVTMPTVAYTVISGSMASPAISWTSSDFEYLASDGQTVVANPTNVGTYTVQFSAAGQAKLTAAQVAGGAAQNYTVTPANGTATITPATATANLTGSQTVPYNGATQSPNASHYNVLLSNGTTYTLKTGDVALVSGSDGKNVGTYTVQLTRTGLTNIAAALTTATDGNYTTVTLGKTSGTFIITPVSATVTLSGTETKTYTGQQLSPSAGNYQVTLPTGVTYTLKDSDIQLVSGGVNRGTYEVTLSSTGKTAIQDAITAASGSNYTVSFDSATAPFIIVSAKASAELSKTNFDYDGTTKASDSTDLYVTIAVNDEAGTTVKVALSKEDVNFTADGMNANTYEFNLNATGLQVANAALSAATNGNYQLAANTATTGSVTINKAKATITIISNDQIMYDGSAHSLQIKVNGAVNGENITYTPVNNSHTKAGQYTVTAIADDNNVNSNYDITVVNGSMTIVKAPITPGEITIGNVNGNELNKTYDGKTFGESPVVQGPEHDVTLTIGDYEYLDTDGNVANDPVNSGGYTIRLTQSGIKAVTDANSDYDLGDLSSLANNATIHKAQAHINITSNDHITYDGAAHSLDTEVIGAVNGETITYTVTNNSHTAVGQYEVTATADSNAVNSNYEITDGSGSMTIVKATTPEGEISIGDVNGNDLDKTYDGKTFDESPVVQGPEKDVTLVSGDYEYLDANGNVVANPTNAGNYTIKLTESGITAVTNANSGYELGDLSSLTNNATIHKAQAHINITSNDHITYDGAAHSLDTEVIGAVNGETITYTVTNNSHTAVGQYEVTATADSNAVNSNYEITDGSGSMTIVKATTPEGEISIGDVNGNDLDKTYDGKTFDESPVVQGPEKDVTLVSGDYEYLDANGNVVANPTNAGNYTIKLTESGITAVTNANSGYELGDLSSLTNNATIHKAQAQINITSNDHITYDGAAHSLAIEVTGAVNGETITYTVTNNKNTAVGQYDVTATATDNVVNSNYEITNGTGSMTIVKAPTTPGEIVIGDVNGNDLNKTYDGKSFSTDPVVQGPEADVTLEAGDYAYYDQDDKEVANPVNAGEYTIKLTSSGVDKVTAANSNYDLGNLAAVVNKATIQKAKASINVTSNDQITYDGVAHSLAIEVTGVANGETITYTVTNNSHTAVGQYEVTATADSNVVNSNYEITNGTGSMTIVKAPTTPGEIVIGDVNGNDLNKTYDGKTFGGNPVVQGPEKDVTLASGDYEYLDANGNVVANPTNAGNYTVKLTESGITAVTNANSGYELGDLSSLTNNATIHKAQAQINITSNDHITYDGAAHSLDTEVIGAVNGETITYTVTNNKNTAVGQYEVTAIATDNDVNNNYEITNGTGSMTIVKATTPEGEIHIGDVNGYDLNKTYDGKTFTDNSPIVVQGPETDVTLTTGEYAYYDKDGNKVTNPVNAGDYTIKLTDAGIKAVTTVNSNYELGDLTTLVNKAVINKAQASVKVISDENVTYDGDSHSLDIEVTGAVNGETITYTTGNNSHTNVGQYDVTVTVDKNDVNSNYDITVTNGSMTIVKATTPEGEISIGDANGYDLNKTYDGKTFSGNPVVQGPEKDVTLESGDYEYLDTNGNVVESPKNAGDYTIKLTGSGIKAVTDANSNYALGDLTTLVNKATIQKAKASINITSDDTIVYDGDTHSLKTEVTGAVNGETITYTTENNQHANVGQYEVTATADDNAVNRNYEITPGSGSMTIVKAPTTPGEIIIGNVNGNALNKTYDGKTFGESPVVQGPEKDVTLESGDYEYLDAKGNVVKDPINAGDYTIKLTDAGIKAVTTANSSYELGDLSGLMNDVIIRKAPAKINIVSNDKIMYDGNSHSLDIEVTGAVNGETITYTTKNNSHINAGQYDVTATADNNSINSNYEITSGLGSMTITKVPITPGEIIIGNADGEGFSKTYDGQTFSENPVVQGPEKDVTLEAGDYEYVDVEGKVVTNPVNAGEYTIRLTSSGERRVADANSNYDLGDLSQIGNKATISKAKATLTVVSNDNIAYDGKAHSLNVDSKGAVNGETIDYTTENNSQTNVGQYDVTVTAVNNDVNNNYDITLVNGSMTIVKATVPEGEIHIGNAKGENINKTYDGKSFDESPVVQGPEADVTLENGDYEYLDAKGNVVKNPVNAGNYQVKLTASGIDKVKAANNNYDIGDLTTLSNTATINKAKASLTVTSNDKIVYDGKSHSLDVVVDGAVNGETISYITENNSHTNVGQYEVTVTANDNNVNSNYDITVVNGSMTIVKANTGSGEMTTQVKVNDASSNYGEATPTFNITIGSDLKSPDNLTNADFIFVDKSTGKVVEGVLTHVGHYEVSLNTSGKAKVAAANPNYELTDKDFISGTYTINDVITHSKLTVSQTVHYTGAGLRTPADKVQSIIYDVATSKATGKSVYTPESGYAAVDTPEINGFTNSGDVAGYTPETTTVKPIDSTVRVTYTPTNELEYSEITVTRTIHYEGAGDQTPQDVIEKVVYKVVTNKTTGEVSYTPQGIFDAVTTPTLSGYTNSGDVAELIPAATMDKPEDSLVVVQYKKISDGNGNNPEKPTNPGEGGHNPGKPGDNNKPGNGGTTPDNGPDVGTDHSGSPEGVKNSKGSQVKLETLAHLNTKHKKDMTVVKAGILPQTDERHENVISALGMVLLSAFLALFGLKRRKHDDEA</sequence>
<feature type="domain" description="MBG" evidence="3">
    <location>
        <begin position="2784"/>
        <end position="2867"/>
    </location>
</feature>
<proteinExistence type="predicted"/>
<keyword evidence="2" id="KW-1133">Transmembrane helix</keyword>
<dbReference type="InterPro" id="IPR041277">
    <property type="entry name" value="MBG_Lactobacillales"/>
</dbReference>
<feature type="domain" description="MBG" evidence="3">
    <location>
        <begin position="2063"/>
        <end position="2149"/>
    </location>
</feature>
<dbReference type="SUPFAM" id="SSF49899">
    <property type="entry name" value="Concanavalin A-like lectins/glucanases"/>
    <property type="match status" value="1"/>
</dbReference>
<protein>
    <recommendedName>
        <fullName evidence="7">Gram-positive cocci surface proteins LPxTG domain-containing protein</fullName>
    </recommendedName>
</protein>
<dbReference type="Gene3D" id="2.60.40.4300">
    <property type="match status" value="1"/>
</dbReference>
<reference evidence="5 6" key="1">
    <citation type="journal article" date="2015" name="Genome Announc.">
        <title>Expanding the biotechnology potential of lactobacilli through comparative genomics of 213 strains and associated genera.</title>
        <authorList>
            <person name="Sun Z."/>
            <person name="Harris H.M."/>
            <person name="McCann A."/>
            <person name="Guo C."/>
            <person name="Argimon S."/>
            <person name="Zhang W."/>
            <person name="Yang X."/>
            <person name="Jeffery I.B."/>
            <person name="Cooney J.C."/>
            <person name="Kagawa T.F."/>
            <person name="Liu W."/>
            <person name="Song Y."/>
            <person name="Salvetti E."/>
            <person name="Wrobel A."/>
            <person name="Rasinkangas P."/>
            <person name="Parkhill J."/>
            <person name="Rea M.C."/>
            <person name="O'Sullivan O."/>
            <person name="Ritari J."/>
            <person name="Douillard F.P."/>
            <person name="Paul Ross R."/>
            <person name="Yang R."/>
            <person name="Briner A.E."/>
            <person name="Felis G.E."/>
            <person name="de Vos W.M."/>
            <person name="Barrangou R."/>
            <person name="Klaenhammer T.R."/>
            <person name="Caufield P.W."/>
            <person name="Cui Y."/>
            <person name="Zhang H."/>
            <person name="O'Toole P.W."/>
        </authorList>
    </citation>
    <scope>NUCLEOTIDE SEQUENCE [LARGE SCALE GENOMIC DNA]</scope>
    <source>
        <strain evidence="5 6">DSM 17757</strain>
    </source>
</reference>
<feature type="domain" description="MBG" evidence="3">
    <location>
        <begin position="1347"/>
        <end position="1433"/>
    </location>
</feature>
<feature type="domain" description="MBG" evidence="3">
    <location>
        <begin position="2425"/>
        <end position="2509"/>
    </location>
</feature>
<organism evidence="5 6">
    <name type="scientific">Pediococcus cellicola</name>
    <dbReference type="NCBI Taxonomy" id="319652"/>
    <lineage>
        <taxon>Bacteria</taxon>
        <taxon>Bacillati</taxon>
        <taxon>Bacillota</taxon>
        <taxon>Bacilli</taxon>
        <taxon>Lactobacillales</taxon>
        <taxon>Lactobacillaceae</taxon>
        <taxon>Pediococcus</taxon>
    </lineage>
</organism>
<dbReference type="STRING" id="319652.IV80_GL001021"/>
<dbReference type="PATRIC" id="fig|319652.3.peg.1029"/>
<dbReference type="EMBL" id="JQBR01000003">
    <property type="protein sequence ID" value="KRN66931.1"/>
    <property type="molecule type" value="Genomic_DNA"/>
</dbReference>
<feature type="domain" description="MBG" evidence="3">
    <location>
        <begin position="763"/>
        <end position="857"/>
    </location>
</feature>
<evidence type="ECO:0000259" key="3">
    <source>
        <dbReference type="Pfam" id="PF17883"/>
    </source>
</evidence>
<dbReference type="OrthoDB" id="2264979at2"/>
<feature type="domain" description="MBG" evidence="4">
    <location>
        <begin position="2339"/>
        <end position="2405"/>
    </location>
</feature>
<keyword evidence="2" id="KW-0812">Transmembrane</keyword>
<gene>
    <name evidence="5" type="ORF">IV80_GL001021</name>
</gene>
<accession>A0A0R2IP35</accession>
<dbReference type="RefSeq" id="WP_057749613.1">
    <property type="nucleotide sequence ID" value="NZ_JQBR01000003.1"/>
</dbReference>
<dbReference type="InterPro" id="IPR013320">
    <property type="entry name" value="ConA-like_dom_sf"/>
</dbReference>
<evidence type="ECO:0000256" key="2">
    <source>
        <dbReference type="SAM" id="Phobius"/>
    </source>
</evidence>
<feature type="domain" description="MBG" evidence="3">
    <location>
        <begin position="2960"/>
        <end position="3046"/>
    </location>
</feature>
<dbReference type="Pfam" id="PF18483">
    <property type="entry name" value="Lectin_L-type_dom"/>
    <property type="match status" value="1"/>
</dbReference>
<feature type="domain" description="MBG" evidence="3">
    <location>
        <begin position="1160"/>
        <end position="1254"/>
    </location>
</feature>
<evidence type="ECO:0000259" key="4">
    <source>
        <dbReference type="Pfam" id="PF18676"/>
    </source>
</evidence>
<feature type="compositionally biased region" description="Low complexity" evidence="1">
    <location>
        <begin position="3433"/>
        <end position="3453"/>
    </location>
</feature>
<feature type="domain" description="MBG" evidence="3">
    <location>
        <begin position="2603"/>
        <end position="2677"/>
    </location>
</feature>
<keyword evidence="2" id="KW-0472">Membrane</keyword>
<feature type="domain" description="MBG" evidence="4">
    <location>
        <begin position="3051"/>
        <end position="3121"/>
    </location>
</feature>
<feature type="domain" description="MBG" evidence="3">
    <location>
        <begin position="1526"/>
        <end position="1612"/>
    </location>
</feature>
<feature type="domain" description="MBG" evidence="3">
    <location>
        <begin position="3142"/>
        <end position="3226"/>
    </location>
</feature>
<dbReference type="Gene3D" id="3.10.430.110">
    <property type="match status" value="17"/>
</dbReference>
<keyword evidence="6" id="KW-1185">Reference proteome</keyword>
<feature type="domain" description="MBG" evidence="4">
    <location>
        <begin position="1259"/>
        <end position="1329"/>
    </location>
</feature>
<evidence type="ECO:0000313" key="6">
    <source>
        <dbReference type="Proteomes" id="UP000051568"/>
    </source>
</evidence>
<feature type="domain" description="MBG" evidence="3">
    <location>
        <begin position="2244"/>
        <end position="2330"/>
    </location>
</feature>
<feature type="region of interest" description="Disordered" evidence="1">
    <location>
        <begin position="1"/>
        <end position="125"/>
    </location>
</feature>
<dbReference type="NCBIfam" id="TIGR01167">
    <property type="entry name" value="LPXTG_anchor"/>
    <property type="match status" value="1"/>
</dbReference>
<evidence type="ECO:0000313" key="5">
    <source>
        <dbReference type="EMBL" id="KRN66931.1"/>
    </source>
</evidence>
<evidence type="ECO:0008006" key="7">
    <source>
        <dbReference type="Google" id="ProtNLM"/>
    </source>
</evidence>